<evidence type="ECO:0000313" key="4">
    <source>
        <dbReference type="Proteomes" id="UP000201519"/>
    </source>
</evidence>
<accession>E3VXU7</accession>
<evidence type="ECO:0000313" key="6">
    <source>
        <dbReference type="Proteomes" id="UP000274448"/>
    </source>
</evidence>
<dbReference type="Proteomes" id="UP000241474">
    <property type="component" value="Segment"/>
</dbReference>
<gene>
    <name evidence="1" type="primary">L806</name>
</gene>
<reference evidence="1 4" key="1">
    <citation type="journal article" date="2011" name="Virol. J.">
        <title>Breaking the 1000-gene barrier for Mimivirus using ultra-deep genome and transcriptome sequencing.</title>
        <authorList>
            <person name="Legendre M."/>
            <person name="Santini S."/>
            <person name="Rico A."/>
            <person name="Abergel C."/>
            <person name="Claverie J.M."/>
        </authorList>
    </citation>
    <scope>NUCLEOTIDE SEQUENCE [LARGE SCALE GENOMIC DNA]</scope>
</reference>
<reference evidence="5 6" key="2">
    <citation type="submission" date="2014-10" db="EMBL/GenBank/DDBJ databases">
        <title>Pan-genome analysis of Brazilian lineage A amoebal mimiviruses.</title>
        <authorList>
            <person name="Assis F.L."/>
            <person name="Abrahao J.S."/>
            <person name="Kroon E.G."/>
            <person name="Dornas F.P."/>
            <person name="Andrade K.R."/>
            <person name="Borato P.V.M."/>
            <person name="Pilotto M.R."/>
            <person name="Benamar S."/>
            <person name="LaScola B."/>
            <person name="Colson P."/>
        </authorList>
    </citation>
    <scope>NUCLEOTIDE SEQUENCE [LARGE SCALE GENOMIC DNA]</scope>
    <source>
        <strain evidence="3 6">Amazonia</strain>
        <strain evidence="2 5">Oyster</strain>
    </source>
</reference>
<evidence type="ECO:0000313" key="1">
    <source>
        <dbReference type="EMBL" id="ADO18417.1"/>
    </source>
</evidence>
<organismHost>
    <name type="scientific">Acanthamoeba polyphaga</name>
    <name type="common">Amoeba</name>
    <dbReference type="NCBI Taxonomy" id="5757"/>
</organismHost>
<keyword evidence="4" id="KW-1185">Reference proteome</keyword>
<proteinExistence type="predicted"/>
<dbReference type="EMBL" id="KM982403">
    <property type="protein sequence ID" value="AKI81483.1"/>
    <property type="molecule type" value="Genomic_DNA"/>
</dbReference>
<organism evidence="1 4">
    <name type="scientific">Acanthamoeba polyphaga mimivirus</name>
    <name type="common">APMV</name>
    <dbReference type="NCBI Taxonomy" id="212035"/>
    <lineage>
        <taxon>Viruses</taxon>
        <taxon>Varidnaviria</taxon>
        <taxon>Bamfordvirae</taxon>
        <taxon>Nucleocytoviricota</taxon>
        <taxon>Megaviricetes</taxon>
        <taxon>Imitervirales</taxon>
        <taxon>Mimiviridae</taxon>
        <taxon>Megamimivirinae</taxon>
        <taxon>Mimivirus</taxon>
        <taxon>Mimivirus bradfordmassiliense</taxon>
    </lineage>
</organism>
<dbReference type="RefSeq" id="YP_003987338.1">
    <property type="nucleotide sequence ID" value="NC_014649.1"/>
</dbReference>
<accession>A0A0G2Y4Z7</accession>
<protein>
    <submittedName>
        <fullName evidence="1">Uncharacterized protein</fullName>
    </submittedName>
</protein>
<sequence>MGNICCVKCEMCHQKYSRKKIHSKKICYKCLLVPVNQINNSPSNNSIHKMNYKKNHEMNHEANHVSHIINTNDTDWYVQRNKRKYHPNPSDSRYGSRCFSAGLPVGFG</sequence>
<dbReference type="KEGG" id="vg:9925468"/>
<dbReference type="Proteomes" id="UP000201519">
    <property type="component" value="Segment"/>
</dbReference>
<dbReference type="GeneID" id="9925468"/>
<dbReference type="EMBL" id="KM982401">
    <property type="protein sequence ID" value="AKI79594.1"/>
    <property type="molecule type" value="Genomic_DNA"/>
</dbReference>
<evidence type="ECO:0000313" key="3">
    <source>
        <dbReference type="EMBL" id="AKI81483.1"/>
    </source>
</evidence>
<name>A0A0G2Y4Z7_MIMIV</name>
<evidence type="ECO:0000313" key="5">
    <source>
        <dbReference type="Proteomes" id="UP000241474"/>
    </source>
</evidence>
<dbReference type="Proteomes" id="UP000274448">
    <property type="component" value="Segment"/>
</dbReference>
<evidence type="ECO:0000313" key="2">
    <source>
        <dbReference type="EMBL" id="AKI79594.1"/>
    </source>
</evidence>
<dbReference type="EMBL" id="HQ336222">
    <property type="protein sequence ID" value="ADO18417.1"/>
    <property type="molecule type" value="Genomic_DNA"/>
</dbReference>